<sequence length="71" mass="8276">MMERTVDALKQTERLKGRAETATDLTYLALQCRQNRYYRPLLRSRLEESVTVAARLSRMRTPSLVLLTTMT</sequence>
<comment type="caution">
    <text evidence="1">The sequence shown here is derived from an EMBL/GenBank/DDBJ whole genome shotgun (WGS) entry which is preliminary data.</text>
</comment>
<accession>A0A9D4R130</accession>
<proteinExistence type="predicted"/>
<dbReference type="AlphaFoldDB" id="A0A9D4R130"/>
<dbReference type="EMBL" id="JAIWYP010000003">
    <property type="protein sequence ID" value="KAH3849435.1"/>
    <property type="molecule type" value="Genomic_DNA"/>
</dbReference>
<keyword evidence="2" id="KW-1185">Reference proteome</keyword>
<reference evidence="1" key="1">
    <citation type="journal article" date="2019" name="bioRxiv">
        <title>The Genome of the Zebra Mussel, Dreissena polymorpha: A Resource for Invasive Species Research.</title>
        <authorList>
            <person name="McCartney M.A."/>
            <person name="Auch B."/>
            <person name="Kono T."/>
            <person name="Mallez S."/>
            <person name="Zhang Y."/>
            <person name="Obille A."/>
            <person name="Becker A."/>
            <person name="Abrahante J.E."/>
            <person name="Garbe J."/>
            <person name="Badalamenti J.P."/>
            <person name="Herman A."/>
            <person name="Mangelson H."/>
            <person name="Liachko I."/>
            <person name="Sullivan S."/>
            <person name="Sone E.D."/>
            <person name="Koren S."/>
            <person name="Silverstein K.A.T."/>
            <person name="Beckman K.B."/>
            <person name="Gohl D.M."/>
        </authorList>
    </citation>
    <scope>NUCLEOTIDE SEQUENCE</scope>
    <source>
        <strain evidence="1">Duluth1</strain>
        <tissue evidence="1">Whole animal</tissue>
    </source>
</reference>
<organism evidence="1 2">
    <name type="scientific">Dreissena polymorpha</name>
    <name type="common">Zebra mussel</name>
    <name type="synonym">Mytilus polymorpha</name>
    <dbReference type="NCBI Taxonomy" id="45954"/>
    <lineage>
        <taxon>Eukaryota</taxon>
        <taxon>Metazoa</taxon>
        <taxon>Spiralia</taxon>
        <taxon>Lophotrochozoa</taxon>
        <taxon>Mollusca</taxon>
        <taxon>Bivalvia</taxon>
        <taxon>Autobranchia</taxon>
        <taxon>Heteroconchia</taxon>
        <taxon>Euheterodonta</taxon>
        <taxon>Imparidentia</taxon>
        <taxon>Neoheterodontei</taxon>
        <taxon>Myida</taxon>
        <taxon>Dreissenoidea</taxon>
        <taxon>Dreissenidae</taxon>
        <taxon>Dreissena</taxon>
    </lineage>
</organism>
<protein>
    <submittedName>
        <fullName evidence="1">Uncharacterized protein</fullName>
    </submittedName>
</protein>
<evidence type="ECO:0000313" key="2">
    <source>
        <dbReference type="Proteomes" id="UP000828390"/>
    </source>
</evidence>
<dbReference type="Proteomes" id="UP000828390">
    <property type="component" value="Unassembled WGS sequence"/>
</dbReference>
<evidence type="ECO:0000313" key="1">
    <source>
        <dbReference type="EMBL" id="KAH3849435.1"/>
    </source>
</evidence>
<name>A0A9D4R130_DREPO</name>
<reference evidence="1" key="2">
    <citation type="submission" date="2020-11" db="EMBL/GenBank/DDBJ databases">
        <authorList>
            <person name="McCartney M.A."/>
            <person name="Auch B."/>
            <person name="Kono T."/>
            <person name="Mallez S."/>
            <person name="Becker A."/>
            <person name="Gohl D.M."/>
            <person name="Silverstein K.A.T."/>
            <person name="Koren S."/>
            <person name="Bechman K.B."/>
            <person name="Herman A."/>
            <person name="Abrahante J.E."/>
            <person name="Garbe J."/>
        </authorList>
    </citation>
    <scope>NUCLEOTIDE SEQUENCE</scope>
    <source>
        <strain evidence="1">Duluth1</strain>
        <tissue evidence="1">Whole animal</tissue>
    </source>
</reference>
<gene>
    <name evidence="1" type="ORF">DPMN_091836</name>
</gene>